<evidence type="ECO:0000256" key="1">
    <source>
        <dbReference type="SAM" id="MobiDB-lite"/>
    </source>
</evidence>
<dbReference type="Proteomes" id="UP000324748">
    <property type="component" value="Unassembled WGS sequence"/>
</dbReference>
<protein>
    <submittedName>
        <fullName evidence="3">Uncharacterized protein</fullName>
    </submittedName>
</protein>
<accession>A0A5B0MPS2</accession>
<feature type="region of interest" description="Disordered" evidence="1">
    <location>
        <begin position="43"/>
        <end position="69"/>
    </location>
</feature>
<evidence type="ECO:0000256" key="2">
    <source>
        <dbReference type="SAM" id="SignalP"/>
    </source>
</evidence>
<feature type="signal peptide" evidence="2">
    <location>
        <begin position="1"/>
        <end position="29"/>
    </location>
</feature>
<keyword evidence="2" id="KW-0732">Signal</keyword>
<evidence type="ECO:0000313" key="4">
    <source>
        <dbReference type="Proteomes" id="UP000324748"/>
    </source>
</evidence>
<reference evidence="3 4" key="1">
    <citation type="submission" date="2019-05" db="EMBL/GenBank/DDBJ databases">
        <title>Emergence of the Ug99 lineage of the wheat stem rust pathogen through somatic hybridization.</title>
        <authorList>
            <person name="Li F."/>
            <person name="Upadhyaya N.M."/>
            <person name="Sperschneider J."/>
            <person name="Matny O."/>
            <person name="Nguyen-Phuc H."/>
            <person name="Mago R."/>
            <person name="Raley C."/>
            <person name="Miller M.E."/>
            <person name="Silverstein K.A.T."/>
            <person name="Henningsen E."/>
            <person name="Hirsch C.D."/>
            <person name="Visser B."/>
            <person name="Pretorius Z.A."/>
            <person name="Steffenson B.J."/>
            <person name="Schwessinger B."/>
            <person name="Dodds P.N."/>
            <person name="Figueroa M."/>
        </authorList>
    </citation>
    <scope>NUCLEOTIDE SEQUENCE [LARGE SCALE GENOMIC DNA]</scope>
    <source>
        <strain evidence="3">21-0</strain>
    </source>
</reference>
<feature type="chain" id="PRO_5022897152" evidence="2">
    <location>
        <begin position="30"/>
        <end position="195"/>
    </location>
</feature>
<dbReference type="EMBL" id="VSWC01000144">
    <property type="protein sequence ID" value="KAA1077959.1"/>
    <property type="molecule type" value="Genomic_DNA"/>
</dbReference>
<gene>
    <name evidence="3" type="ORF">PGT21_024920</name>
</gene>
<feature type="region of interest" description="Disordered" evidence="1">
    <location>
        <begin position="109"/>
        <end position="135"/>
    </location>
</feature>
<comment type="caution">
    <text evidence="3">The sequence shown here is derived from an EMBL/GenBank/DDBJ whole genome shotgun (WGS) entry which is preliminary data.</text>
</comment>
<sequence>MEMPARTRASARMWMSFMFQVLMFRRAEIDDCGYWSRSTLPISASPVDGHRRRQASSHSPSGYVHSLHKPLRRRHRLFGRSHTELKRTTPVTTNQTPSSQDYQSLLRTMGRRNRQPTRSAHQERRETSTTTTVQQLIRQPTLPDCSKTLSSIIMTPHTSNDIGTHPYMTATRSQTTIIHTTSASVPPPPNSRLLS</sequence>
<name>A0A5B0MPS2_PUCGR</name>
<evidence type="ECO:0000313" key="3">
    <source>
        <dbReference type="EMBL" id="KAA1077959.1"/>
    </source>
</evidence>
<keyword evidence="4" id="KW-1185">Reference proteome</keyword>
<dbReference type="AlphaFoldDB" id="A0A5B0MPS2"/>
<proteinExistence type="predicted"/>
<organism evidence="3 4">
    <name type="scientific">Puccinia graminis f. sp. tritici</name>
    <dbReference type="NCBI Taxonomy" id="56615"/>
    <lineage>
        <taxon>Eukaryota</taxon>
        <taxon>Fungi</taxon>
        <taxon>Dikarya</taxon>
        <taxon>Basidiomycota</taxon>
        <taxon>Pucciniomycotina</taxon>
        <taxon>Pucciniomycetes</taxon>
        <taxon>Pucciniales</taxon>
        <taxon>Pucciniaceae</taxon>
        <taxon>Puccinia</taxon>
    </lineage>
</organism>